<evidence type="ECO:0000313" key="6">
    <source>
        <dbReference type="EMBL" id="TXL75943.1"/>
    </source>
</evidence>
<evidence type="ECO:0000256" key="4">
    <source>
        <dbReference type="ARBA" id="ARBA00023163"/>
    </source>
</evidence>
<dbReference type="Gene3D" id="1.10.10.10">
    <property type="entry name" value="Winged helix-like DNA-binding domain superfamily/Winged helix DNA-binding domain"/>
    <property type="match status" value="1"/>
</dbReference>
<name>A0A5C8PP17_9HYPH</name>
<dbReference type="Proteomes" id="UP000321638">
    <property type="component" value="Unassembled WGS sequence"/>
</dbReference>
<keyword evidence="4" id="KW-0804">Transcription</keyword>
<reference evidence="6 7" key="1">
    <citation type="submission" date="2019-06" db="EMBL/GenBank/DDBJ databases">
        <title>New taxonomy in bacterial strain CC-CFT640, isolated from vineyard.</title>
        <authorList>
            <person name="Lin S.-Y."/>
            <person name="Tsai C.-F."/>
            <person name="Young C.-C."/>
        </authorList>
    </citation>
    <scope>NUCLEOTIDE SEQUENCE [LARGE SCALE GENOMIC DNA]</scope>
    <source>
        <strain evidence="6 7">CC-CFT640</strain>
    </source>
</reference>
<dbReference type="GO" id="GO:0003677">
    <property type="term" value="F:DNA binding"/>
    <property type="evidence" value="ECO:0007669"/>
    <property type="project" value="UniProtKB-KW"/>
</dbReference>
<dbReference type="PROSITE" id="PS51000">
    <property type="entry name" value="HTH_DEOR_2"/>
    <property type="match status" value="1"/>
</dbReference>
<dbReference type="PANTHER" id="PTHR30363">
    <property type="entry name" value="HTH-TYPE TRANSCRIPTIONAL REGULATOR SRLR-RELATED"/>
    <property type="match status" value="1"/>
</dbReference>
<proteinExistence type="predicted"/>
<dbReference type="InterPro" id="IPR050313">
    <property type="entry name" value="Carb_Metab_HTH_regulators"/>
</dbReference>
<dbReference type="InterPro" id="IPR037171">
    <property type="entry name" value="NagB/RpiA_transferase-like"/>
</dbReference>
<dbReference type="PRINTS" id="PR00037">
    <property type="entry name" value="HTHLACR"/>
</dbReference>
<keyword evidence="3" id="KW-0238">DNA-binding</keyword>
<dbReference type="PANTHER" id="PTHR30363:SF4">
    <property type="entry name" value="GLYCEROL-3-PHOSPHATE REGULON REPRESSOR"/>
    <property type="match status" value="1"/>
</dbReference>
<dbReference type="InterPro" id="IPR014036">
    <property type="entry name" value="DeoR-like_C"/>
</dbReference>
<dbReference type="EMBL" id="VDUZ01000012">
    <property type="protein sequence ID" value="TXL75943.1"/>
    <property type="molecule type" value="Genomic_DNA"/>
</dbReference>
<dbReference type="Pfam" id="PF08220">
    <property type="entry name" value="HTH_DeoR"/>
    <property type="match status" value="1"/>
</dbReference>
<dbReference type="Pfam" id="PF00455">
    <property type="entry name" value="DeoRC"/>
    <property type="match status" value="1"/>
</dbReference>
<keyword evidence="2" id="KW-0805">Transcription regulation</keyword>
<gene>
    <name evidence="6" type="ORF">FHP25_12670</name>
</gene>
<evidence type="ECO:0000256" key="3">
    <source>
        <dbReference type="ARBA" id="ARBA00023125"/>
    </source>
</evidence>
<dbReference type="GO" id="GO:0003700">
    <property type="term" value="F:DNA-binding transcription factor activity"/>
    <property type="evidence" value="ECO:0007669"/>
    <property type="project" value="InterPro"/>
</dbReference>
<dbReference type="SMART" id="SM01134">
    <property type="entry name" value="DeoRC"/>
    <property type="match status" value="1"/>
</dbReference>
<keyword evidence="7" id="KW-1185">Reference proteome</keyword>
<dbReference type="Gene3D" id="3.40.50.1360">
    <property type="match status" value="1"/>
</dbReference>
<keyword evidence="1" id="KW-0678">Repressor</keyword>
<dbReference type="RefSeq" id="WP_147847304.1">
    <property type="nucleotide sequence ID" value="NZ_VDUZ01000012.1"/>
</dbReference>
<evidence type="ECO:0000256" key="1">
    <source>
        <dbReference type="ARBA" id="ARBA00022491"/>
    </source>
</evidence>
<dbReference type="InterPro" id="IPR001034">
    <property type="entry name" value="DeoR_HTH"/>
</dbReference>
<evidence type="ECO:0000259" key="5">
    <source>
        <dbReference type="PROSITE" id="PS51000"/>
    </source>
</evidence>
<sequence>MLAEERQNLILDLVNQRGSQSITDLQRQLKVSRETIRRDLMLLADRHALRKTHGGALSLAHGEPGIAVREVINAEAKRAIAWRAAGLVPDGATVLLAGGSTVQAMADMLLDHRELTVITNSVANASKLAARNNNRVHLLGGEVQTTNNITLGADATAMLAHYFVDVAIVGAGAITPAGVLMDYTREEAEISRLMLQSARLSVVLADHTKFNRHAPVQVGTFEKVTCLISDRPPEAPLSTVLARLPLDVLIADGQPH</sequence>
<dbReference type="OrthoDB" id="9814815at2"/>
<dbReference type="InterPro" id="IPR036388">
    <property type="entry name" value="WH-like_DNA-bd_sf"/>
</dbReference>
<organism evidence="6 7">
    <name type="scientific">Vineibacter terrae</name>
    <dbReference type="NCBI Taxonomy" id="2586908"/>
    <lineage>
        <taxon>Bacteria</taxon>
        <taxon>Pseudomonadati</taxon>
        <taxon>Pseudomonadota</taxon>
        <taxon>Alphaproteobacteria</taxon>
        <taxon>Hyphomicrobiales</taxon>
        <taxon>Vineibacter</taxon>
    </lineage>
</organism>
<dbReference type="SUPFAM" id="SSF46785">
    <property type="entry name" value="Winged helix' DNA-binding domain"/>
    <property type="match status" value="1"/>
</dbReference>
<dbReference type="PROSITE" id="PS00894">
    <property type="entry name" value="HTH_DEOR_1"/>
    <property type="match status" value="1"/>
</dbReference>
<dbReference type="InterPro" id="IPR018356">
    <property type="entry name" value="Tscrpt_reg_HTH_DeoR_CS"/>
</dbReference>
<accession>A0A5C8PP17</accession>
<protein>
    <submittedName>
        <fullName evidence="6">DeoR/GlpR transcriptional regulator</fullName>
    </submittedName>
</protein>
<dbReference type="AlphaFoldDB" id="A0A5C8PP17"/>
<dbReference type="SUPFAM" id="SSF100950">
    <property type="entry name" value="NagB/RpiA/CoA transferase-like"/>
    <property type="match status" value="1"/>
</dbReference>
<comment type="caution">
    <text evidence="6">The sequence shown here is derived from an EMBL/GenBank/DDBJ whole genome shotgun (WGS) entry which is preliminary data.</text>
</comment>
<dbReference type="SMART" id="SM00420">
    <property type="entry name" value="HTH_DEOR"/>
    <property type="match status" value="1"/>
</dbReference>
<feature type="domain" description="HTH deoR-type" evidence="5">
    <location>
        <begin position="3"/>
        <end position="58"/>
    </location>
</feature>
<evidence type="ECO:0000256" key="2">
    <source>
        <dbReference type="ARBA" id="ARBA00023015"/>
    </source>
</evidence>
<evidence type="ECO:0000313" key="7">
    <source>
        <dbReference type="Proteomes" id="UP000321638"/>
    </source>
</evidence>
<dbReference type="InterPro" id="IPR036390">
    <property type="entry name" value="WH_DNA-bd_sf"/>
</dbReference>